<dbReference type="Proteomes" id="UP000217141">
    <property type="component" value="Plasmid p1"/>
</dbReference>
<dbReference type="AlphaFoldDB" id="A0A249MZK7"/>
<geneLocation type="plasmid" evidence="1 2">
    <name>p1</name>
</geneLocation>
<gene>
    <name evidence="1" type="ORF">CJD35_19305</name>
</gene>
<sequence>MTARAVREFLLLHNQRLYDFLRQGLTDRSLETQDLARLSAIHLANRHEIARWDRDVSCSGTASAA</sequence>
<dbReference type="EMBL" id="CP022747">
    <property type="protein sequence ID" value="ASY46617.1"/>
    <property type="molecule type" value="Genomic_DNA"/>
</dbReference>
<evidence type="ECO:0000313" key="2">
    <source>
        <dbReference type="Proteomes" id="UP000217141"/>
    </source>
</evidence>
<evidence type="ECO:0000313" key="1">
    <source>
        <dbReference type="EMBL" id="ASY46617.1"/>
    </source>
</evidence>
<accession>A0A249MZK7</accession>
<dbReference type="KEGG" id="shyd:CJD35_19305"/>
<organism evidence="1 2">
    <name type="scientific">Sphingobium xenophagum</name>
    <dbReference type="NCBI Taxonomy" id="121428"/>
    <lineage>
        <taxon>Bacteria</taxon>
        <taxon>Pseudomonadati</taxon>
        <taxon>Pseudomonadota</taxon>
        <taxon>Alphaproteobacteria</taxon>
        <taxon>Sphingomonadales</taxon>
        <taxon>Sphingomonadaceae</taxon>
        <taxon>Sphingobium</taxon>
    </lineage>
</organism>
<keyword evidence="1" id="KW-0614">Plasmid</keyword>
<name>A0A249MZK7_SPHXE</name>
<reference evidence="1 2" key="1">
    <citation type="submission" date="2017-08" db="EMBL/GenBank/DDBJ databases">
        <title>Whole Genome Sequence of Sphingobium hydrophobicum C1: Insights into Adaption to the Electronic-waste Contaminated Sediment.</title>
        <authorList>
            <person name="Song D."/>
            <person name="Chen X."/>
            <person name="Xu M."/>
        </authorList>
    </citation>
    <scope>NUCLEOTIDE SEQUENCE [LARGE SCALE GENOMIC DNA]</scope>
    <source>
        <strain evidence="1 2">C1</strain>
        <plasmid evidence="1 2">p1</plasmid>
    </source>
</reference>
<protein>
    <submittedName>
        <fullName evidence="1">Uncharacterized protein</fullName>
    </submittedName>
</protein>
<proteinExistence type="predicted"/>